<dbReference type="Proteomes" id="UP000801864">
    <property type="component" value="Unassembled WGS sequence"/>
</dbReference>
<evidence type="ECO:0000313" key="3">
    <source>
        <dbReference type="Proteomes" id="UP000801864"/>
    </source>
</evidence>
<reference evidence="2 3" key="1">
    <citation type="submission" date="2018-06" db="EMBL/GenBank/DDBJ databases">
        <title>Genome analysis of cellulolytic fungus Trichoderma lentiforme CFAM-422.</title>
        <authorList>
            <person name="Steindorff A.S."/>
            <person name="Formighieri E.F."/>
            <person name="Midorikawa G.E.O."/>
            <person name="Tamietti M.S."/>
            <person name="Ramos E.Z."/>
            <person name="Silva A.S."/>
            <person name="Bon E.P.S."/>
            <person name="Mendes T.D."/>
            <person name="Damaso M.C.T."/>
            <person name="Favaro L.C.L."/>
        </authorList>
    </citation>
    <scope>NUCLEOTIDE SEQUENCE [LARGE SCALE GENOMIC DNA]</scope>
    <source>
        <strain evidence="2 3">CFAM-422</strain>
    </source>
</reference>
<gene>
    <name evidence="2" type="ORF">CFAM422_006564</name>
</gene>
<evidence type="ECO:0000256" key="1">
    <source>
        <dbReference type="SAM" id="Phobius"/>
    </source>
</evidence>
<accession>A0A9P4XD00</accession>
<evidence type="ECO:0000313" key="2">
    <source>
        <dbReference type="EMBL" id="KAF3070034.1"/>
    </source>
</evidence>
<keyword evidence="3" id="KW-1185">Reference proteome</keyword>
<keyword evidence="1" id="KW-0812">Transmembrane</keyword>
<protein>
    <submittedName>
        <fullName evidence="2">Uncharacterized protein</fullName>
    </submittedName>
</protein>
<feature type="transmembrane region" description="Helical" evidence="1">
    <location>
        <begin position="464"/>
        <end position="485"/>
    </location>
</feature>
<feature type="transmembrane region" description="Helical" evidence="1">
    <location>
        <begin position="47"/>
        <end position="75"/>
    </location>
</feature>
<dbReference type="EMBL" id="QLNT01000011">
    <property type="protein sequence ID" value="KAF3070034.1"/>
    <property type="molecule type" value="Genomic_DNA"/>
</dbReference>
<sequence>MEYPSRSLGTIFPIVFAAVVGRAIKTFTAWRLEHGTRLAFVEQMMGSLTLGGALLTTYSLQALNIIAAILAIIWAMSPLGSQAALLMITTEPVPATNYTQLVYFDTIIRNASSHSSDTWGSGFTGGDSETEFAASLNGLYNACLLQSNLTRNSNNDLWGNVKIPDIAKSQLTKGDDDWLLVGNASSIVYSSLLGIPISGLQAAFNATFHIETAYLSLSCQNITVNDSRLPITSLGTNSTASTNAEVSQPWINQTICATTPNSFNICLDGFYNITEFGGFGSVSSFGNGTDFFFPTRTLSFQTFPNTTTAKLVAQCPITTIYVESSISCNGTNCTVIAMRPSKLPHPGSNYTALSFAYAFMDFGKALAKSVGQSVHPSSSSTTEAFLLNPDQASLGGFTGLDFTNIDVHEVPARLQQIINTYWYGSFYPSSTMGGFVSGTAPATNQTAAAVISIEHVRYTVRWRWLALFVVAAATMALSALMSLFLTFQVRGPDVLGYVSTTIANSEYIHTGRRVESVMGGAERARVYGSIRLRLMDVHSEQPVGFIAIAEDNEHNDHGSLRQRNRQYY</sequence>
<dbReference type="AlphaFoldDB" id="A0A9P4XD00"/>
<proteinExistence type="predicted"/>
<comment type="caution">
    <text evidence="2">The sequence shown here is derived from an EMBL/GenBank/DDBJ whole genome shotgun (WGS) entry which is preliminary data.</text>
</comment>
<name>A0A9P4XD00_9HYPO</name>
<keyword evidence="1" id="KW-0472">Membrane</keyword>
<organism evidence="2 3">
    <name type="scientific">Trichoderma lentiforme</name>
    <dbReference type="NCBI Taxonomy" id="1567552"/>
    <lineage>
        <taxon>Eukaryota</taxon>
        <taxon>Fungi</taxon>
        <taxon>Dikarya</taxon>
        <taxon>Ascomycota</taxon>
        <taxon>Pezizomycotina</taxon>
        <taxon>Sordariomycetes</taxon>
        <taxon>Hypocreomycetidae</taxon>
        <taxon>Hypocreales</taxon>
        <taxon>Hypocreaceae</taxon>
        <taxon>Trichoderma</taxon>
    </lineage>
</organism>
<keyword evidence="1" id="KW-1133">Transmembrane helix</keyword>